<evidence type="ECO:0000256" key="2">
    <source>
        <dbReference type="ARBA" id="ARBA00004496"/>
    </source>
</evidence>
<keyword evidence="7 15" id="KW-0963">Cytoplasm</keyword>
<dbReference type="InterPro" id="IPR029026">
    <property type="entry name" value="tRNA_m1G_MTases_N"/>
</dbReference>
<feature type="binding site" evidence="15">
    <location>
        <begin position="174"/>
        <end position="179"/>
    </location>
    <ligand>
        <name>S-adenosyl-L-methionine</name>
        <dbReference type="ChEBI" id="CHEBI:59789"/>
    </ligand>
</feature>
<dbReference type="EMBL" id="FRDI01000003">
    <property type="protein sequence ID" value="SHN54993.1"/>
    <property type="molecule type" value="Genomic_DNA"/>
</dbReference>
<evidence type="ECO:0000256" key="13">
    <source>
        <dbReference type="ARBA" id="ARBA00033392"/>
    </source>
</evidence>
<feature type="domain" description="tRNA methyltransferase TRMD/TRM10-type" evidence="16">
    <location>
        <begin position="119"/>
        <end position="266"/>
    </location>
</feature>
<dbReference type="CDD" id="cd18085">
    <property type="entry name" value="TM1570-like"/>
    <property type="match status" value="1"/>
</dbReference>
<accession>A0A1M7S971</accession>
<evidence type="ECO:0000256" key="5">
    <source>
        <dbReference type="ARBA" id="ARBA00012807"/>
    </source>
</evidence>
<evidence type="ECO:0000256" key="6">
    <source>
        <dbReference type="ARBA" id="ARBA00014679"/>
    </source>
</evidence>
<dbReference type="InterPro" id="IPR029028">
    <property type="entry name" value="Alpha/beta_knot_MTases"/>
</dbReference>
<comment type="catalytic activity">
    <reaction evidence="14 15">
        <text>guanosine(37) in tRNA + S-adenosyl-L-methionine = N(1)-methylguanosine(37) in tRNA + S-adenosyl-L-homocysteine + H(+)</text>
        <dbReference type="Rhea" id="RHEA:36899"/>
        <dbReference type="Rhea" id="RHEA-COMP:10145"/>
        <dbReference type="Rhea" id="RHEA-COMP:10147"/>
        <dbReference type="ChEBI" id="CHEBI:15378"/>
        <dbReference type="ChEBI" id="CHEBI:57856"/>
        <dbReference type="ChEBI" id="CHEBI:59789"/>
        <dbReference type="ChEBI" id="CHEBI:73542"/>
        <dbReference type="ChEBI" id="CHEBI:74269"/>
        <dbReference type="EC" id="2.1.1.228"/>
    </reaction>
</comment>
<feature type="domain" description="tRNA (guanine-N(1)-)-methyltransferase C-terminal" evidence="17">
    <location>
        <begin position="289"/>
        <end position="478"/>
    </location>
</feature>
<dbReference type="GO" id="GO:0005829">
    <property type="term" value="C:cytosol"/>
    <property type="evidence" value="ECO:0007669"/>
    <property type="project" value="TreeGrafter"/>
</dbReference>
<evidence type="ECO:0000256" key="12">
    <source>
        <dbReference type="ARBA" id="ARBA00029736"/>
    </source>
</evidence>
<dbReference type="InterPro" id="IPR016009">
    <property type="entry name" value="tRNA_MeTrfase_TRMD/TRM10"/>
</dbReference>
<evidence type="ECO:0000256" key="1">
    <source>
        <dbReference type="ARBA" id="ARBA00002634"/>
    </source>
</evidence>
<dbReference type="InterPro" id="IPR023148">
    <property type="entry name" value="tRNA_m1G_MeTrfase_C_sf"/>
</dbReference>
<evidence type="ECO:0000256" key="15">
    <source>
        <dbReference type="HAMAP-Rule" id="MF_00605"/>
    </source>
</evidence>
<proteinExistence type="inferred from homology"/>
<name>A0A1M7S971_9BACT</name>
<dbReference type="Gene3D" id="1.10.1270.20">
    <property type="entry name" value="tRNA(m1g37)methyltransferase, domain 2"/>
    <property type="match status" value="1"/>
</dbReference>
<evidence type="ECO:0000256" key="9">
    <source>
        <dbReference type="ARBA" id="ARBA00022679"/>
    </source>
</evidence>
<protein>
    <recommendedName>
        <fullName evidence="6 15">tRNA (guanine-N(1)-)-methyltransferase</fullName>
        <ecNumber evidence="5 15">2.1.1.228</ecNumber>
    </recommendedName>
    <alternativeName>
        <fullName evidence="12 15">M1G-methyltransferase</fullName>
    </alternativeName>
    <alternativeName>
        <fullName evidence="13 15">tRNA [GM37] methyltransferase</fullName>
    </alternativeName>
</protein>
<dbReference type="FunFam" id="1.10.1270.20:FF:000001">
    <property type="entry name" value="tRNA (guanine-N(1)-)-methyltransferase"/>
    <property type="match status" value="1"/>
</dbReference>
<keyword evidence="10 15" id="KW-0949">S-adenosyl-L-methionine</keyword>
<comment type="similarity">
    <text evidence="3 15">Belongs to the RNA methyltransferase TrmD family.</text>
</comment>
<sequence>MHFNIITLFPDFFNGPLNIGLMSKAKEKQLVSFSFHNPRDYTFDIHHQVDDKPFGGGSGMVMMLEPLVRCLRSIDDKNYIKRNPPVSETDSELNKENIKLGLKQKTLESTQTWAKKHSSTQLGKVLLLSPSGKPFTQKMAQELSKEEKVTILCGRYEGFDARIEELFELESISLGDFVLNGGESASLAIIESVSRLLPGFMGDENSANEESFSNGLLEYSHYTRPENFEEISVPEVLRSGNHAKIALWRKEESLRQTFKTRPELLTDQELYKEDVEVIAQVAKEKLARNLHCALVHSPITGKDKKKCTVSLTNLDIHDIARSSCTFGLRNFYISTPLKDQQKLLDDIVLHWVRGVGAKANPDRAKALALVKCVDYIEGAVDDLYQQTGEYPILIGTSALLPSKKQKNKKIAYPKNINFNELRALLKQKPVLLVFGTGHGLHSELIAKLNFMLPPIRPSGYNHLSVRSAVAIMFDRILGDWF</sequence>
<organism evidence="18 19">
    <name type="scientific">Desulfovibrio litoralis DSM 11393</name>
    <dbReference type="NCBI Taxonomy" id="1121455"/>
    <lineage>
        <taxon>Bacteria</taxon>
        <taxon>Pseudomonadati</taxon>
        <taxon>Thermodesulfobacteriota</taxon>
        <taxon>Desulfovibrionia</taxon>
        <taxon>Desulfovibrionales</taxon>
        <taxon>Desulfovibrionaceae</taxon>
        <taxon>Desulfovibrio</taxon>
    </lineage>
</organism>
<dbReference type="InterPro" id="IPR019230">
    <property type="entry name" value="RNA_MeTrfase_C_dom"/>
</dbReference>
<evidence type="ECO:0000313" key="19">
    <source>
        <dbReference type="Proteomes" id="UP000186469"/>
    </source>
</evidence>
<dbReference type="AlphaFoldDB" id="A0A1M7S971"/>
<dbReference type="CDD" id="cd18080">
    <property type="entry name" value="TrmD-like"/>
    <property type="match status" value="1"/>
</dbReference>
<dbReference type="STRING" id="1121455.SAMN02745728_00615"/>
<evidence type="ECO:0000313" key="18">
    <source>
        <dbReference type="EMBL" id="SHN54993.1"/>
    </source>
</evidence>
<keyword evidence="9 15" id="KW-0808">Transferase</keyword>
<dbReference type="EC" id="2.1.1.228" evidence="5 15"/>
<keyword evidence="8 15" id="KW-0489">Methyltransferase</keyword>
<comment type="subcellular location">
    <subcellularLocation>
        <location evidence="2 15">Cytoplasm</location>
    </subcellularLocation>
</comment>
<dbReference type="InterPro" id="IPR002649">
    <property type="entry name" value="tRNA_m1G_MeTrfase_TrmD"/>
</dbReference>
<comment type="function">
    <text evidence="1 15">Specifically methylates guanosine-37 in various tRNAs.</text>
</comment>
<feature type="binding site" evidence="15">
    <location>
        <position position="154"/>
    </location>
    <ligand>
        <name>S-adenosyl-L-methionine</name>
        <dbReference type="ChEBI" id="CHEBI:59789"/>
    </ligand>
</feature>
<dbReference type="SUPFAM" id="SSF75217">
    <property type="entry name" value="alpha/beta knot"/>
    <property type="match status" value="1"/>
</dbReference>
<evidence type="ECO:0000256" key="4">
    <source>
        <dbReference type="ARBA" id="ARBA00011738"/>
    </source>
</evidence>
<gene>
    <name evidence="15" type="primary">trmD</name>
    <name evidence="18" type="ORF">SAMN02745728_00615</name>
</gene>
<feature type="domain" description="tRNA methyltransferase TRMD/TRM10-type" evidence="16">
    <location>
        <begin position="1"/>
        <end position="77"/>
    </location>
</feature>
<dbReference type="HAMAP" id="MF_00605">
    <property type="entry name" value="TrmD"/>
    <property type="match status" value="1"/>
</dbReference>
<evidence type="ECO:0000256" key="7">
    <source>
        <dbReference type="ARBA" id="ARBA00022490"/>
    </source>
</evidence>
<evidence type="ECO:0000256" key="8">
    <source>
        <dbReference type="ARBA" id="ARBA00022603"/>
    </source>
</evidence>
<dbReference type="NCBIfam" id="NF000648">
    <property type="entry name" value="PRK00026.1"/>
    <property type="match status" value="1"/>
</dbReference>
<reference evidence="18 19" key="1">
    <citation type="submission" date="2016-12" db="EMBL/GenBank/DDBJ databases">
        <authorList>
            <person name="Song W.-J."/>
            <person name="Kurnit D.M."/>
        </authorList>
    </citation>
    <scope>NUCLEOTIDE SEQUENCE [LARGE SCALE GENOMIC DNA]</scope>
    <source>
        <strain evidence="18 19">DSM 11393</strain>
    </source>
</reference>
<dbReference type="RefSeq" id="WP_072696314.1">
    <property type="nucleotide sequence ID" value="NZ_FRDI01000003.1"/>
</dbReference>
<evidence type="ECO:0000259" key="17">
    <source>
        <dbReference type="Pfam" id="PF09936"/>
    </source>
</evidence>
<evidence type="ECO:0000256" key="11">
    <source>
        <dbReference type="ARBA" id="ARBA00022694"/>
    </source>
</evidence>
<dbReference type="Pfam" id="PF09936">
    <property type="entry name" value="Methyltrn_RNA_4"/>
    <property type="match status" value="1"/>
</dbReference>
<dbReference type="GO" id="GO:0002939">
    <property type="term" value="P:tRNA N1-guanine methylation"/>
    <property type="evidence" value="ECO:0007669"/>
    <property type="project" value="TreeGrafter"/>
</dbReference>
<dbReference type="Proteomes" id="UP000186469">
    <property type="component" value="Unassembled WGS sequence"/>
</dbReference>
<evidence type="ECO:0000256" key="10">
    <source>
        <dbReference type="ARBA" id="ARBA00022691"/>
    </source>
</evidence>
<evidence type="ECO:0000259" key="16">
    <source>
        <dbReference type="Pfam" id="PF01746"/>
    </source>
</evidence>
<dbReference type="Pfam" id="PF01746">
    <property type="entry name" value="tRNA_m1G_MT"/>
    <property type="match status" value="2"/>
</dbReference>
<dbReference type="GO" id="GO:0052906">
    <property type="term" value="F:tRNA (guanine(37)-N1)-methyltransferase activity"/>
    <property type="evidence" value="ECO:0007669"/>
    <property type="project" value="UniProtKB-UniRule"/>
</dbReference>
<dbReference type="Gene3D" id="3.40.1280.10">
    <property type="match status" value="2"/>
</dbReference>
<dbReference type="OrthoDB" id="9807416at2"/>
<evidence type="ECO:0000256" key="14">
    <source>
        <dbReference type="ARBA" id="ARBA00047783"/>
    </source>
</evidence>
<dbReference type="PANTHER" id="PTHR46417:SF1">
    <property type="entry name" value="TRNA (GUANINE-N(1)-)-METHYLTRANSFERASE"/>
    <property type="match status" value="1"/>
</dbReference>
<keyword evidence="11 15" id="KW-0819">tRNA processing</keyword>
<comment type="subunit">
    <text evidence="4 15">Homodimer.</text>
</comment>
<evidence type="ECO:0000256" key="3">
    <source>
        <dbReference type="ARBA" id="ARBA00007630"/>
    </source>
</evidence>
<keyword evidence="19" id="KW-1185">Reference proteome</keyword>
<dbReference type="PANTHER" id="PTHR46417">
    <property type="entry name" value="TRNA (GUANINE-N(1)-)-METHYLTRANSFERASE"/>
    <property type="match status" value="1"/>
</dbReference>